<protein>
    <submittedName>
        <fullName evidence="2">Uncharacterized protein</fullName>
    </submittedName>
</protein>
<evidence type="ECO:0000313" key="3">
    <source>
        <dbReference type="Proteomes" id="UP000775547"/>
    </source>
</evidence>
<name>A0A9P7G144_9AGAR</name>
<evidence type="ECO:0000256" key="1">
    <source>
        <dbReference type="SAM" id="MobiDB-lite"/>
    </source>
</evidence>
<comment type="caution">
    <text evidence="2">The sequence shown here is derived from an EMBL/GenBank/DDBJ whole genome shotgun (WGS) entry which is preliminary data.</text>
</comment>
<organism evidence="2 3">
    <name type="scientific">Asterophora parasitica</name>
    <dbReference type="NCBI Taxonomy" id="117018"/>
    <lineage>
        <taxon>Eukaryota</taxon>
        <taxon>Fungi</taxon>
        <taxon>Dikarya</taxon>
        <taxon>Basidiomycota</taxon>
        <taxon>Agaricomycotina</taxon>
        <taxon>Agaricomycetes</taxon>
        <taxon>Agaricomycetidae</taxon>
        <taxon>Agaricales</taxon>
        <taxon>Tricholomatineae</taxon>
        <taxon>Lyophyllaceae</taxon>
        <taxon>Asterophora</taxon>
    </lineage>
</organism>
<accession>A0A9P7G144</accession>
<dbReference type="Proteomes" id="UP000775547">
    <property type="component" value="Unassembled WGS sequence"/>
</dbReference>
<gene>
    <name evidence="2" type="ORF">DXG03_006596</name>
</gene>
<feature type="region of interest" description="Disordered" evidence="1">
    <location>
        <begin position="1"/>
        <end position="35"/>
    </location>
</feature>
<dbReference type="AlphaFoldDB" id="A0A9P7G144"/>
<keyword evidence="3" id="KW-1185">Reference proteome</keyword>
<reference evidence="2" key="2">
    <citation type="submission" date="2021-10" db="EMBL/GenBank/DDBJ databases">
        <title>Phylogenomics reveals ancestral predisposition of the termite-cultivated fungus Termitomyces towards a domesticated lifestyle.</title>
        <authorList>
            <person name="Auxier B."/>
            <person name="Grum-Grzhimaylo A."/>
            <person name="Cardenas M.E."/>
            <person name="Lodge J.D."/>
            <person name="Laessoe T."/>
            <person name="Pedersen O."/>
            <person name="Smith M.E."/>
            <person name="Kuyper T.W."/>
            <person name="Franco-Molano E.A."/>
            <person name="Baroni T.J."/>
            <person name="Aanen D.K."/>
        </authorList>
    </citation>
    <scope>NUCLEOTIDE SEQUENCE</scope>
    <source>
        <strain evidence="2">AP01</strain>
        <tissue evidence="2">Mycelium</tissue>
    </source>
</reference>
<evidence type="ECO:0000313" key="2">
    <source>
        <dbReference type="EMBL" id="KAG5640940.1"/>
    </source>
</evidence>
<sequence>MAWMQDNPLEVPSQRETYRRRIGTGRSRPGWSRRNEKDLIRPQRARSGARAPFIDRSTGKALSVRLSVHTARLPPPPKKAKWSSANNATLVMTLQAEQDRENQADNSWKASVWTTCEKALAGSEVLSGGAPKKAKGCQDHWGKVCSLSKLSVSNVLILYLSCGRIA</sequence>
<proteinExistence type="predicted"/>
<reference evidence="2" key="1">
    <citation type="submission" date="2020-07" db="EMBL/GenBank/DDBJ databases">
        <authorList>
            <person name="Nieuwenhuis M."/>
            <person name="Van De Peppel L.J.J."/>
        </authorList>
    </citation>
    <scope>NUCLEOTIDE SEQUENCE</scope>
    <source>
        <strain evidence="2">AP01</strain>
        <tissue evidence="2">Mycelium</tissue>
    </source>
</reference>
<dbReference type="OrthoDB" id="76215at2759"/>
<dbReference type="EMBL" id="JABCKV010000440">
    <property type="protein sequence ID" value="KAG5640940.1"/>
    <property type="molecule type" value="Genomic_DNA"/>
</dbReference>